<reference evidence="2" key="1">
    <citation type="submission" date="2013-04" db="EMBL/GenBank/DDBJ databases">
        <title>The genome sequencing project of 58 acetic acid bacteria.</title>
        <authorList>
            <person name="Okamoto-Kainuma A."/>
            <person name="Ishikawa M."/>
            <person name="Umino S."/>
            <person name="Koizumi Y."/>
            <person name="Shiwa Y."/>
            <person name="Yoshikawa H."/>
            <person name="Matsutani M."/>
            <person name="Matsushita K."/>
        </authorList>
    </citation>
    <scope>NUCLEOTIDE SEQUENCE</scope>
    <source>
        <strain evidence="2">NRIC 0521</strain>
    </source>
</reference>
<accession>A0ABQ0PII0</accession>
<feature type="domain" description="Ribbon-helix-helix protein CopG" evidence="1">
    <location>
        <begin position="29"/>
        <end position="67"/>
    </location>
</feature>
<name>A0ABQ0PII0_9PROT</name>
<keyword evidence="3" id="KW-1185">Reference proteome</keyword>
<proteinExistence type="predicted"/>
<evidence type="ECO:0000313" key="3">
    <source>
        <dbReference type="Proteomes" id="UP001061452"/>
    </source>
</evidence>
<protein>
    <recommendedName>
        <fullName evidence="1">Ribbon-helix-helix protein CopG domain-containing protein</fullName>
    </recommendedName>
</protein>
<comment type="caution">
    <text evidence="2">The sequence shown here is derived from an EMBL/GenBank/DDBJ whole genome shotgun (WGS) entry which is preliminary data.</text>
</comment>
<dbReference type="Proteomes" id="UP001061452">
    <property type="component" value="Unassembled WGS sequence"/>
</dbReference>
<evidence type="ECO:0000313" key="2">
    <source>
        <dbReference type="EMBL" id="GBQ70057.1"/>
    </source>
</evidence>
<dbReference type="CDD" id="cd21631">
    <property type="entry name" value="RHH_CopG_NikR-like"/>
    <property type="match status" value="1"/>
</dbReference>
<dbReference type="Pfam" id="PF01402">
    <property type="entry name" value="RHH_1"/>
    <property type="match status" value="1"/>
</dbReference>
<organism evidence="2 3">
    <name type="scientific">Komagataeibacter intermedius NRIC 0521</name>
    <dbReference type="NCBI Taxonomy" id="1307934"/>
    <lineage>
        <taxon>Bacteria</taxon>
        <taxon>Pseudomonadati</taxon>
        <taxon>Pseudomonadota</taxon>
        <taxon>Alphaproteobacteria</taxon>
        <taxon>Acetobacterales</taxon>
        <taxon>Acetobacteraceae</taxon>
        <taxon>Komagataeibacter</taxon>
    </lineage>
</organism>
<dbReference type="InterPro" id="IPR002145">
    <property type="entry name" value="CopG"/>
</dbReference>
<gene>
    <name evidence="2" type="ORF">AA0521_1597</name>
</gene>
<evidence type="ECO:0000259" key="1">
    <source>
        <dbReference type="Pfam" id="PF01402"/>
    </source>
</evidence>
<sequence>MTYGILEVTKMQSAALCGEMRKTVSSKNRITVNLSEDEYAAFDQIAARSKVSKAWLGRHAISLLIERIEGDEQQSPLPLTVLKRRGRQ</sequence>
<dbReference type="EMBL" id="BAQJ01000072">
    <property type="protein sequence ID" value="GBQ70057.1"/>
    <property type="molecule type" value="Genomic_DNA"/>
</dbReference>